<organism evidence="1">
    <name type="scientific">Arundo donax</name>
    <name type="common">Giant reed</name>
    <name type="synonym">Donax arundinaceus</name>
    <dbReference type="NCBI Taxonomy" id="35708"/>
    <lineage>
        <taxon>Eukaryota</taxon>
        <taxon>Viridiplantae</taxon>
        <taxon>Streptophyta</taxon>
        <taxon>Embryophyta</taxon>
        <taxon>Tracheophyta</taxon>
        <taxon>Spermatophyta</taxon>
        <taxon>Magnoliopsida</taxon>
        <taxon>Liliopsida</taxon>
        <taxon>Poales</taxon>
        <taxon>Poaceae</taxon>
        <taxon>PACMAD clade</taxon>
        <taxon>Arundinoideae</taxon>
        <taxon>Arundineae</taxon>
        <taxon>Arundo</taxon>
    </lineage>
</organism>
<proteinExistence type="predicted"/>
<dbReference type="AlphaFoldDB" id="A0A0A9EP25"/>
<name>A0A0A9EP25_ARUDO</name>
<reference evidence="1" key="2">
    <citation type="journal article" date="2015" name="Data Brief">
        <title>Shoot transcriptome of the giant reed, Arundo donax.</title>
        <authorList>
            <person name="Barrero R.A."/>
            <person name="Guerrero F.D."/>
            <person name="Moolhuijzen P."/>
            <person name="Goolsby J.A."/>
            <person name="Tidwell J."/>
            <person name="Bellgard S.E."/>
            <person name="Bellgard M.I."/>
        </authorList>
    </citation>
    <scope>NUCLEOTIDE SEQUENCE</scope>
    <source>
        <tissue evidence="1">Shoot tissue taken approximately 20 cm above the soil surface</tissue>
    </source>
</reference>
<protein>
    <submittedName>
        <fullName evidence="1">Uncharacterized protein</fullName>
    </submittedName>
</protein>
<accession>A0A0A9EP25</accession>
<sequence length="36" mass="4085">MRAVCRCSVSAHPRISMFFSENVCAVLKFLCSYLKS</sequence>
<evidence type="ECO:0000313" key="1">
    <source>
        <dbReference type="EMBL" id="JAD97792.1"/>
    </source>
</evidence>
<dbReference type="EMBL" id="GBRH01200103">
    <property type="protein sequence ID" value="JAD97792.1"/>
    <property type="molecule type" value="Transcribed_RNA"/>
</dbReference>
<reference evidence="1" key="1">
    <citation type="submission" date="2014-09" db="EMBL/GenBank/DDBJ databases">
        <authorList>
            <person name="Magalhaes I.L.F."/>
            <person name="Oliveira U."/>
            <person name="Santos F.R."/>
            <person name="Vidigal T.H.D.A."/>
            <person name="Brescovit A.D."/>
            <person name="Santos A.J."/>
        </authorList>
    </citation>
    <scope>NUCLEOTIDE SEQUENCE</scope>
    <source>
        <tissue evidence="1">Shoot tissue taken approximately 20 cm above the soil surface</tissue>
    </source>
</reference>